<gene>
    <name evidence="1" type="ORF">LTR84_001086</name>
</gene>
<proteinExistence type="predicted"/>
<keyword evidence="2" id="KW-1185">Reference proteome</keyword>
<protein>
    <submittedName>
        <fullName evidence="1">Uncharacterized protein</fullName>
    </submittedName>
</protein>
<sequence length="223" mass="24358">MAPPSIANNWLDLVNFEVPGAILSNLNARGIKWQKIENASGNLINLDTYSVVIDQFPVRNGQRMGAADFLSLFRKNINTFINTTWAIFSPFDASLDAKWATNSPLGAAIKIDAFGPDNAAVVVSEFSTLRWRFSTIETLFSGGTGTHPVSGTREFGMHNGNILYTRGADRTTGALESAFEGGAVWIADRLWRSMQDTTVEWINSNGGSASLVNPTINTLPWWG</sequence>
<organism evidence="1 2">
    <name type="scientific">Exophiala bonariae</name>
    <dbReference type="NCBI Taxonomy" id="1690606"/>
    <lineage>
        <taxon>Eukaryota</taxon>
        <taxon>Fungi</taxon>
        <taxon>Dikarya</taxon>
        <taxon>Ascomycota</taxon>
        <taxon>Pezizomycotina</taxon>
        <taxon>Eurotiomycetes</taxon>
        <taxon>Chaetothyriomycetidae</taxon>
        <taxon>Chaetothyriales</taxon>
        <taxon>Herpotrichiellaceae</taxon>
        <taxon>Exophiala</taxon>
    </lineage>
</organism>
<dbReference type="RefSeq" id="XP_064712572.1">
    <property type="nucleotide sequence ID" value="XM_064844712.1"/>
</dbReference>
<comment type="caution">
    <text evidence="1">The sequence shown here is derived from an EMBL/GenBank/DDBJ whole genome shotgun (WGS) entry which is preliminary data.</text>
</comment>
<name>A0AAV9NSU2_9EURO</name>
<dbReference type="GeneID" id="89969308"/>
<dbReference type="Proteomes" id="UP001358417">
    <property type="component" value="Unassembled WGS sequence"/>
</dbReference>
<reference evidence="1 2" key="1">
    <citation type="submission" date="2023-08" db="EMBL/GenBank/DDBJ databases">
        <title>Black Yeasts Isolated from many extreme environments.</title>
        <authorList>
            <person name="Coleine C."/>
            <person name="Stajich J.E."/>
            <person name="Selbmann L."/>
        </authorList>
    </citation>
    <scope>NUCLEOTIDE SEQUENCE [LARGE SCALE GENOMIC DNA]</scope>
    <source>
        <strain evidence="1 2">CCFEE 5792</strain>
    </source>
</reference>
<dbReference type="AlphaFoldDB" id="A0AAV9NSU2"/>
<evidence type="ECO:0000313" key="1">
    <source>
        <dbReference type="EMBL" id="KAK5065248.1"/>
    </source>
</evidence>
<evidence type="ECO:0000313" key="2">
    <source>
        <dbReference type="Proteomes" id="UP001358417"/>
    </source>
</evidence>
<accession>A0AAV9NSU2</accession>
<dbReference type="EMBL" id="JAVRRD010000001">
    <property type="protein sequence ID" value="KAK5065248.1"/>
    <property type="molecule type" value="Genomic_DNA"/>
</dbReference>